<comment type="catalytic activity">
    <reaction evidence="8 9">
        <text>butanoate + ATP = butanoyl phosphate + ADP</text>
        <dbReference type="Rhea" id="RHEA:13585"/>
        <dbReference type="ChEBI" id="CHEBI:17968"/>
        <dbReference type="ChEBI" id="CHEBI:30616"/>
        <dbReference type="ChEBI" id="CHEBI:58079"/>
        <dbReference type="ChEBI" id="CHEBI:456216"/>
        <dbReference type="EC" id="2.7.2.7"/>
    </reaction>
</comment>
<keyword evidence="4 9" id="KW-0808">Transferase</keyword>
<keyword evidence="13" id="KW-1185">Reference proteome</keyword>
<comment type="similarity">
    <text evidence="2 9 10">Belongs to the acetokinase family.</text>
</comment>
<evidence type="ECO:0000256" key="3">
    <source>
        <dbReference type="ARBA" id="ARBA00022490"/>
    </source>
</evidence>
<proteinExistence type="inferred from homology"/>
<dbReference type="InterPro" id="IPR023865">
    <property type="entry name" value="Aliphatic_acid_kinase_CS"/>
</dbReference>
<keyword evidence="3 9" id="KW-0963">Cytoplasm</keyword>
<sequence>MRVQNNEERQAEMKSETNASPSRFLVINPGSTSTKAAIYRGSSQWELEEEAQASLDHNGNISSMEPIDQLEPRLQAVERFLEEHDSSGLRAVAGRGGLTRPLEAGSYGINDGMIRDLSSARYGNHASNLGALMARRIAEQRKIPSLIADPVGVDQFEPPARYSGWPGLERKCQLHALNMRSVAREAARDMGGVMEDFNFIIAHLGGGISIGPMTGGRIIDVNNAMDGGPFSPQRCGTLPLTGLIDICFSGEYRSAGELKKALTRTGGLNAYLGTDDAREVIRRIKDGDENAQSVYRAMAYQISKEIGAMAAVLKGRVDAIILTGGLPRPPLSDWIAEHCSWIAGIRIYPGEMELLALARAAARHVFDGEVLLDY</sequence>
<dbReference type="KEGG" id="slr:L21SP2_0955"/>
<dbReference type="InterPro" id="IPR043129">
    <property type="entry name" value="ATPase_NBD"/>
</dbReference>
<dbReference type="EMBL" id="CP006939">
    <property type="protein sequence ID" value="AHC14375.1"/>
    <property type="molecule type" value="Genomic_DNA"/>
</dbReference>
<dbReference type="GO" id="GO:0047761">
    <property type="term" value="F:butyrate kinase activity"/>
    <property type="evidence" value="ECO:0007669"/>
    <property type="project" value="UniProtKB-UniRule"/>
</dbReference>
<dbReference type="PANTHER" id="PTHR21060:SF3">
    <property type="entry name" value="BUTYRATE KINASE 2-RELATED"/>
    <property type="match status" value="1"/>
</dbReference>
<dbReference type="Pfam" id="PF00871">
    <property type="entry name" value="Acetate_kinase"/>
    <property type="match status" value="1"/>
</dbReference>
<dbReference type="PATRIC" id="fig|1307761.3.peg.955"/>
<evidence type="ECO:0000256" key="7">
    <source>
        <dbReference type="ARBA" id="ARBA00022840"/>
    </source>
</evidence>
<dbReference type="EC" id="2.7.2.7" evidence="9"/>
<comment type="subcellular location">
    <subcellularLocation>
        <location evidence="1 9">Cytoplasm</location>
    </subcellularLocation>
</comment>
<dbReference type="InterPro" id="IPR011245">
    <property type="entry name" value="Butyrate_kin"/>
</dbReference>
<evidence type="ECO:0000313" key="12">
    <source>
        <dbReference type="EMBL" id="AHC14375.1"/>
    </source>
</evidence>
<dbReference type="Proteomes" id="UP000018680">
    <property type="component" value="Chromosome"/>
</dbReference>
<organism evidence="12 13">
    <name type="scientific">Salinispira pacifica</name>
    <dbReference type="NCBI Taxonomy" id="1307761"/>
    <lineage>
        <taxon>Bacteria</taxon>
        <taxon>Pseudomonadati</taxon>
        <taxon>Spirochaetota</taxon>
        <taxon>Spirochaetia</taxon>
        <taxon>Spirochaetales</taxon>
        <taxon>Spirochaetaceae</taxon>
        <taxon>Salinispira</taxon>
    </lineage>
</organism>
<dbReference type="NCBIfam" id="NF002834">
    <property type="entry name" value="PRK03011.1-5"/>
    <property type="match status" value="1"/>
</dbReference>
<evidence type="ECO:0000256" key="8">
    <source>
        <dbReference type="ARBA" id="ARBA00048596"/>
    </source>
</evidence>
<dbReference type="CDD" id="cd24011">
    <property type="entry name" value="ASKHA_NBD_BK"/>
    <property type="match status" value="1"/>
</dbReference>
<evidence type="ECO:0000256" key="4">
    <source>
        <dbReference type="ARBA" id="ARBA00022679"/>
    </source>
</evidence>
<dbReference type="Gene3D" id="3.30.420.40">
    <property type="match status" value="2"/>
</dbReference>
<feature type="region of interest" description="Disordered" evidence="11">
    <location>
        <begin position="1"/>
        <end position="23"/>
    </location>
</feature>
<name>V5WFF4_9SPIO</name>
<reference evidence="12 13" key="1">
    <citation type="journal article" date="2015" name="Stand. Genomic Sci.">
        <title>Complete genome sequence and description of Salinispira pacifica gen. nov., sp. nov., a novel spirochaete isolated form a hypersaline microbial mat.</title>
        <authorList>
            <person name="Ben Hania W."/>
            <person name="Joseph M."/>
            <person name="Schumann P."/>
            <person name="Bunk B."/>
            <person name="Fiebig A."/>
            <person name="Sproer C."/>
            <person name="Klenk H.P."/>
            <person name="Fardeau M.L."/>
            <person name="Spring S."/>
        </authorList>
    </citation>
    <scope>NUCLEOTIDE SEQUENCE [LARGE SCALE GENOMIC DNA]</scope>
    <source>
        <strain evidence="12 13">L21-RPul-D2</strain>
    </source>
</reference>
<dbReference type="InterPro" id="IPR000890">
    <property type="entry name" value="Aliphatic_acid_kin_short-chain"/>
</dbReference>
<evidence type="ECO:0000256" key="9">
    <source>
        <dbReference type="HAMAP-Rule" id="MF_00542"/>
    </source>
</evidence>
<dbReference type="GO" id="GO:0008776">
    <property type="term" value="F:acetate kinase activity"/>
    <property type="evidence" value="ECO:0007669"/>
    <property type="project" value="TreeGrafter"/>
</dbReference>
<dbReference type="GO" id="GO:0006083">
    <property type="term" value="P:acetate metabolic process"/>
    <property type="evidence" value="ECO:0007669"/>
    <property type="project" value="TreeGrafter"/>
</dbReference>
<keyword evidence="7 9" id="KW-0067">ATP-binding</keyword>
<dbReference type="PIRSF" id="PIRSF036458">
    <property type="entry name" value="Butyrate_kin"/>
    <property type="match status" value="1"/>
</dbReference>
<evidence type="ECO:0000256" key="5">
    <source>
        <dbReference type="ARBA" id="ARBA00022741"/>
    </source>
</evidence>
<dbReference type="AlphaFoldDB" id="V5WFF4"/>
<dbReference type="STRING" id="1307761.L21SP2_0955"/>
<dbReference type="GO" id="GO:0005737">
    <property type="term" value="C:cytoplasm"/>
    <property type="evidence" value="ECO:0007669"/>
    <property type="project" value="UniProtKB-SubCell"/>
</dbReference>
<gene>
    <name evidence="9" type="primary">buk</name>
    <name evidence="12" type="ORF">L21SP2_0955</name>
</gene>
<evidence type="ECO:0000313" key="13">
    <source>
        <dbReference type="Proteomes" id="UP000018680"/>
    </source>
</evidence>
<accession>V5WFF4</accession>
<dbReference type="PANTHER" id="PTHR21060">
    <property type="entry name" value="ACETATE KINASE"/>
    <property type="match status" value="1"/>
</dbReference>
<dbReference type="NCBIfam" id="TIGR02707">
    <property type="entry name" value="butyr_kinase"/>
    <property type="match status" value="1"/>
</dbReference>
<dbReference type="HAMAP" id="MF_00542">
    <property type="entry name" value="Butyrate_kinase"/>
    <property type="match status" value="1"/>
</dbReference>
<dbReference type="PRINTS" id="PR00471">
    <property type="entry name" value="ACETATEKNASE"/>
</dbReference>
<evidence type="ECO:0000256" key="10">
    <source>
        <dbReference type="RuleBase" id="RU003835"/>
    </source>
</evidence>
<dbReference type="GO" id="GO:0005524">
    <property type="term" value="F:ATP binding"/>
    <property type="evidence" value="ECO:0007669"/>
    <property type="project" value="UniProtKB-KW"/>
</dbReference>
<dbReference type="eggNOG" id="COG3426">
    <property type="taxonomic scope" value="Bacteria"/>
</dbReference>
<keyword evidence="6 9" id="KW-0418">Kinase</keyword>
<feature type="compositionally biased region" description="Basic and acidic residues" evidence="11">
    <location>
        <begin position="1"/>
        <end position="15"/>
    </location>
</feature>
<keyword evidence="5 9" id="KW-0547">Nucleotide-binding</keyword>
<evidence type="ECO:0000256" key="1">
    <source>
        <dbReference type="ARBA" id="ARBA00004496"/>
    </source>
</evidence>
<evidence type="ECO:0000256" key="11">
    <source>
        <dbReference type="SAM" id="MobiDB-lite"/>
    </source>
</evidence>
<evidence type="ECO:0000256" key="2">
    <source>
        <dbReference type="ARBA" id="ARBA00008748"/>
    </source>
</evidence>
<protein>
    <recommendedName>
        <fullName evidence="9">Probable butyrate kinase</fullName>
        <shortName evidence="9">BK</shortName>
        <ecNumber evidence="9">2.7.2.7</ecNumber>
    </recommendedName>
    <alternativeName>
        <fullName evidence="9">Branched-chain carboxylic acid kinase</fullName>
    </alternativeName>
</protein>
<dbReference type="SUPFAM" id="SSF53067">
    <property type="entry name" value="Actin-like ATPase domain"/>
    <property type="match status" value="2"/>
</dbReference>
<dbReference type="RefSeq" id="WP_024267306.1">
    <property type="nucleotide sequence ID" value="NC_023035.1"/>
</dbReference>
<dbReference type="HOGENOM" id="CLU_048716_0_0_12"/>
<dbReference type="PROSITE" id="PS01075">
    <property type="entry name" value="ACETATE_KINASE_1"/>
    <property type="match status" value="1"/>
</dbReference>
<evidence type="ECO:0000256" key="6">
    <source>
        <dbReference type="ARBA" id="ARBA00022777"/>
    </source>
</evidence>